<dbReference type="RefSeq" id="WP_184370486.1">
    <property type="nucleotide sequence ID" value="NZ_JACHDO010000001.1"/>
</dbReference>
<sequence>MAAVAAAMVLSASVPATAFADPVDDTVHPRITTVNRTDGLDPEGDTVTVSGIGHDPGSWIQVTTRAVPAEAADTEDADESAVLDTENTVLTEVDEDGLFTVDLDTGVGFAAEAGLDATEDPFEIVLTEAEDGDAESGEGSESAPERGGWAEGDSPVEGPEESTARAEPSPDEVVSAPGPGRSAPVLAPAAPRNAPAQAAPVVAVVPVSFAAPVNAPQAQPPTTNPPQSPNAPQTQAAPQMPPQNPANLTLTVSKTSGLNPDGESVTVTGSGYDTSKGVYVALCDTANASATQAPSPCIGGVDMDGEGGASAWISSNPPPYGEGLATPYTGGGTNGGFTVELTVKASDEHTDCLSAATDCAVVTRNDHTRSSDRGQDKFVPVTFSGQTGDPGPGGSGGSGSGSGNGSGDSGNNSTGSGSGGSSSGSGGSGNGSSAGGSGSGGGSSLPTTGAALTGLVLAAAVAALTGAVAMFAARRRTGEAPAATD</sequence>
<evidence type="ECO:0000256" key="1">
    <source>
        <dbReference type="SAM" id="MobiDB-lite"/>
    </source>
</evidence>
<evidence type="ECO:0000256" key="3">
    <source>
        <dbReference type="SAM" id="SignalP"/>
    </source>
</evidence>
<proteinExistence type="predicted"/>
<dbReference type="EMBL" id="JACHDO010000001">
    <property type="protein sequence ID" value="MBB5495512.1"/>
    <property type="molecule type" value="Genomic_DNA"/>
</dbReference>
<feature type="region of interest" description="Disordered" evidence="1">
    <location>
        <begin position="130"/>
        <end position="188"/>
    </location>
</feature>
<reference evidence="4 5" key="1">
    <citation type="submission" date="2020-08" db="EMBL/GenBank/DDBJ databases">
        <title>Sequencing the genomes of 1000 actinobacteria strains.</title>
        <authorList>
            <person name="Klenk H.-P."/>
        </authorList>
    </citation>
    <scope>NUCLEOTIDE SEQUENCE [LARGE SCALE GENOMIC DNA]</scope>
    <source>
        <strain evidence="4 5">DSM 44598</strain>
    </source>
</reference>
<feature type="chain" id="PRO_5032896632" evidence="3">
    <location>
        <begin position="21"/>
        <end position="485"/>
    </location>
</feature>
<accession>A0A840WGV5</accession>
<keyword evidence="2" id="KW-0472">Membrane</keyword>
<feature type="signal peptide" evidence="3">
    <location>
        <begin position="1"/>
        <end position="20"/>
    </location>
</feature>
<evidence type="ECO:0000256" key="2">
    <source>
        <dbReference type="SAM" id="Phobius"/>
    </source>
</evidence>
<evidence type="ECO:0000313" key="4">
    <source>
        <dbReference type="EMBL" id="MBB5495512.1"/>
    </source>
</evidence>
<keyword evidence="3" id="KW-0732">Signal</keyword>
<feature type="compositionally biased region" description="Polar residues" evidence="1">
    <location>
        <begin position="248"/>
        <end position="258"/>
    </location>
</feature>
<feature type="compositionally biased region" description="Pro residues" evidence="1">
    <location>
        <begin position="218"/>
        <end position="229"/>
    </location>
</feature>
<feature type="compositionally biased region" description="Gly residues" evidence="1">
    <location>
        <begin position="388"/>
        <end position="408"/>
    </location>
</feature>
<protein>
    <submittedName>
        <fullName evidence="4">Uncharacterized protein</fullName>
    </submittedName>
</protein>
<dbReference type="Gene3D" id="2.60.40.230">
    <property type="entry name" value="Neocarzinostatin-like"/>
    <property type="match status" value="2"/>
</dbReference>
<dbReference type="AlphaFoldDB" id="A0A840WGV5"/>
<gene>
    <name evidence="4" type="ORF">HNR07_006649</name>
</gene>
<name>A0A840WGV5_9ACTN</name>
<feature type="region of interest" description="Disordered" evidence="1">
    <location>
        <begin position="364"/>
        <end position="444"/>
    </location>
</feature>
<dbReference type="SUPFAM" id="SSF49319">
    <property type="entry name" value="Actinoxanthin-like"/>
    <property type="match status" value="1"/>
</dbReference>
<organism evidence="4 5">
    <name type="scientific">Nocardiopsis metallicus</name>
    <dbReference type="NCBI Taxonomy" id="179819"/>
    <lineage>
        <taxon>Bacteria</taxon>
        <taxon>Bacillati</taxon>
        <taxon>Actinomycetota</taxon>
        <taxon>Actinomycetes</taxon>
        <taxon>Streptosporangiales</taxon>
        <taxon>Nocardiopsidaceae</taxon>
        <taxon>Nocardiopsis</taxon>
    </lineage>
</organism>
<feature type="transmembrane region" description="Helical" evidence="2">
    <location>
        <begin position="451"/>
        <end position="473"/>
    </location>
</feature>
<comment type="caution">
    <text evidence="4">The sequence shown here is derived from an EMBL/GenBank/DDBJ whole genome shotgun (WGS) entry which is preliminary data.</text>
</comment>
<feature type="compositionally biased region" description="Basic and acidic residues" evidence="1">
    <location>
        <begin position="364"/>
        <end position="376"/>
    </location>
</feature>
<keyword evidence="5" id="KW-1185">Reference proteome</keyword>
<keyword evidence="2" id="KW-0812">Transmembrane</keyword>
<dbReference type="InterPro" id="IPR027273">
    <property type="entry name" value="Neocarzinostatin-like"/>
</dbReference>
<evidence type="ECO:0000313" key="5">
    <source>
        <dbReference type="Proteomes" id="UP000579647"/>
    </source>
</evidence>
<keyword evidence="2" id="KW-1133">Transmembrane helix</keyword>
<dbReference type="Proteomes" id="UP000579647">
    <property type="component" value="Unassembled WGS sequence"/>
</dbReference>
<feature type="region of interest" description="Disordered" evidence="1">
    <location>
        <begin position="215"/>
        <end position="270"/>
    </location>
</feature>
<feature type="compositionally biased region" description="Gly residues" evidence="1">
    <location>
        <begin position="416"/>
        <end position="443"/>
    </location>
</feature>